<evidence type="ECO:0000313" key="5">
    <source>
        <dbReference type="EMBL" id="RDB70955.1"/>
    </source>
</evidence>
<protein>
    <submittedName>
        <fullName evidence="5">Diaminopimelate decarboxylase</fullName>
    </submittedName>
</protein>
<dbReference type="InterPro" id="IPR022643">
    <property type="entry name" value="De-COase2_C"/>
</dbReference>
<evidence type="ECO:0000313" key="6">
    <source>
        <dbReference type="Proteomes" id="UP000253970"/>
    </source>
</evidence>
<dbReference type="GO" id="GO:0008836">
    <property type="term" value="F:diaminopimelate decarboxylase activity"/>
    <property type="evidence" value="ECO:0007669"/>
    <property type="project" value="TreeGrafter"/>
</dbReference>
<dbReference type="InterPro" id="IPR029066">
    <property type="entry name" value="PLP-binding_barrel"/>
</dbReference>
<dbReference type="PANTHER" id="PTHR43727">
    <property type="entry name" value="DIAMINOPIMELATE DECARBOXYLASE"/>
    <property type="match status" value="1"/>
</dbReference>
<feature type="region of interest" description="Disordered" evidence="3">
    <location>
        <begin position="392"/>
        <end position="412"/>
    </location>
</feature>
<dbReference type="InterPro" id="IPR009006">
    <property type="entry name" value="Ala_racemase/Decarboxylase_C"/>
</dbReference>
<organism evidence="5 6">
    <name type="scientific">Eggerthella lenta</name>
    <name type="common">Eubacterium lentum</name>
    <dbReference type="NCBI Taxonomy" id="84112"/>
    <lineage>
        <taxon>Bacteria</taxon>
        <taxon>Bacillati</taxon>
        <taxon>Actinomycetota</taxon>
        <taxon>Coriobacteriia</taxon>
        <taxon>Eggerthellales</taxon>
        <taxon>Eggerthellaceae</taxon>
        <taxon>Eggerthella</taxon>
    </lineage>
</organism>
<comment type="cofactor">
    <cofactor evidence="1">
        <name>pyridoxal 5'-phosphate</name>
        <dbReference type="ChEBI" id="CHEBI:597326"/>
    </cofactor>
</comment>
<dbReference type="SUPFAM" id="SSF51419">
    <property type="entry name" value="PLP-binding barrel"/>
    <property type="match status" value="1"/>
</dbReference>
<proteinExistence type="predicted"/>
<dbReference type="PANTHER" id="PTHR43727:SF2">
    <property type="entry name" value="GROUP IV DECARBOXYLASE"/>
    <property type="match status" value="1"/>
</dbReference>
<name>A0A369MJZ4_EGGLN</name>
<dbReference type="RefSeq" id="WP_114513394.1">
    <property type="nucleotide sequence ID" value="NZ_JADNOB010000009.1"/>
</dbReference>
<dbReference type="EMBL" id="PPTU01000008">
    <property type="protein sequence ID" value="RDB70955.1"/>
    <property type="molecule type" value="Genomic_DNA"/>
</dbReference>
<sequence length="412" mass="45072">MMIDDATLQNALDACPTPLYLFDHQVLNDRITRLRASLPSRIKLCYAMKANPFIVLEASALADCVEACSPGEVLICANAGVPFEKIVLSGVWKDRRCLDDLFQADRIPHRFTIESSQQLKDLVVLANAYRRRVNVLFRLSSENQFGVDSATLKELIAGCKDDPFISIQGIQYYSGTQKTSLKKLGRELSKLHRIATEVEAACSVKLNEIEYGPGLPVEYFDEDEERARNAQDAPVAELATLLDGFPFEGDVVLELGRSIAADCGAYLTSVVDVKTTSGQNYAIVDGGMHQISYYGHSMAMKCPVFRKVGATAGVAQPWNICGALCTVNDILAKQAPIVDLSVGDVLAFSRAGAYCATEGRALFLSRDLPSVVVRDVSGNMRIARHRLETASFNSSNGSQDRSTEQDEKENGL</sequence>
<dbReference type="Gene3D" id="3.20.20.10">
    <property type="entry name" value="Alanine racemase"/>
    <property type="match status" value="1"/>
</dbReference>
<feature type="domain" description="Orn/DAP/Arg decarboxylase 2 C-terminal" evidence="4">
    <location>
        <begin position="161"/>
        <end position="352"/>
    </location>
</feature>
<evidence type="ECO:0000256" key="1">
    <source>
        <dbReference type="ARBA" id="ARBA00001933"/>
    </source>
</evidence>
<evidence type="ECO:0000259" key="4">
    <source>
        <dbReference type="Pfam" id="PF00278"/>
    </source>
</evidence>
<dbReference type="Pfam" id="PF00278">
    <property type="entry name" value="Orn_DAP_Arg_deC"/>
    <property type="match status" value="1"/>
</dbReference>
<keyword evidence="2" id="KW-0663">Pyridoxal phosphate</keyword>
<gene>
    <name evidence="5" type="ORF">C1875_07095</name>
</gene>
<dbReference type="Proteomes" id="UP000253970">
    <property type="component" value="Unassembled WGS sequence"/>
</dbReference>
<accession>A0A369MJZ4</accession>
<reference evidence="5 6" key="1">
    <citation type="journal article" date="2018" name="Elife">
        <title>Discovery and characterization of a prevalent human gut bacterial enzyme sufficient for the inactivation of a family of plant toxins.</title>
        <authorList>
            <person name="Koppel N."/>
            <person name="Bisanz J.E."/>
            <person name="Pandelia M.E."/>
            <person name="Turnbaugh P.J."/>
            <person name="Balskus E.P."/>
        </authorList>
    </citation>
    <scope>NUCLEOTIDE SEQUENCE [LARGE SCALE GENOMIC DNA]</scope>
    <source>
        <strain evidence="5 6">W1 BHI 6</strain>
    </source>
</reference>
<dbReference type="Gene3D" id="2.40.37.10">
    <property type="entry name" value="Lyase, Ornithine Decarboxylase, Chain A, domain 1"/>
    <property type="match status" value="1"/>
</dbReference>
<feature type="compositionally biased region" description="Basic and acidic residues" evidence="3">
    <location>
        <begin position="401"/>
        <end position="412"/>
    </location>
</feature>
<comment type="caution">
    <text evidence="5">The sequence shown here is derived from an EMBL/GenBank/DDBJ whole genome shotgun (WGS) entry which is preliminary data.</text>
</comment>
<evidence type="ECO:0000256" key="3">
    <source>
        <dbReference type="SAM" id="MobiDB-lite"/>
    </source>
</evidence>
<dbReference type="SUPFAM" id="SSF50621">
    <property type="entry name" value="Alanine racemase C-terminal domain-like"/>
    <property type="match status" value="1"/>
</dbReference>
<dbReference type="GO" id="GO:0009089">
    <property type="term" value="P:lysine biosynthetic process via diaminopimelate"/>
    <property type="evidence" value="ECO:0007669"/>
    <property type="project" value="TreeGrafter"/>
</dbReference>
<dbReference type="AlphaFoldDB" id="A0A369MJZ4"/>
<evidence type="ECO:0000256" key="2">
    <source>
        <dbReference type="ARBA" id="ARBA00022898"/>
    </source>
</evidence>